<evidence type="ECO:0000313" key="1">
    <source>
        <dbReference type="EMBL" id="SEF42674.1"/>
    </source>
</evidence>
<evidence type="ECO:0000313" key="2">
    <source>
        <dbReference type="Proteomes" id="UP000236735"/>
    </source>
</evidence>
<dbReference type="RefSeq" id="WP_103914978.1">
    <property type="nucleotide sequence ID" value="NZ_FNUV01000001.1"/>
</dbReference>
<name>A0A1H5RX29_XYLRU</name>
<reference evidence="1 2" key="1">
    <citation type="submission" date="2016-10" db="EMBL/GenBank/DDBJ databases">
        <authorList>
            <person name="de Groot N.N."/>
        </authorList>
    </citation>
    <scope>NUCLEOTIDE SEQUENCE [LARGE SCALE GENOMIC DNA]</scope>
    <source>
        <strain evidence="1 2">AR32</strain>
    </source>
</reference>
<dbReference type="EMBL" id="FNUV01000001">
    <property type="protein sequence ID" value="SEF42674.1"/>
    <property type="molecule type" value="Genomic_DNA"/>
</dbReference>
<protein>
    <submittedName>
        <fullName evidence="1">Uncharacterized protein</fullName>
    </submittedName>
</protein>
<sequence length="190" mass="20339">MAEYSMVSVPKQGANPGMPEGKKNVLILFDFDQVKTYTRDEKGVTVTAFELNTDVTPIGMFVNEATIDAGDEADGDSYARGFLHHVNADHPGTELAVAEFKANNINANLGAIILPCDPGATSAKIYGTPCAPLKMQAANEQDTNEAHNNHFELKTEQRTYPVGIMAKSLIPVTDNAQINAYLGLPVSAGV</sequence>
<gene>
    <name evidence="1" type="ORF">SAMN05216354_0377</name>
</gene>
<dbReference type="Proteomes" id="UP000236735">
    <property type="component" value="Unassembled WGS sequence"/>
</dbReference>
<dbReference type="AlphaFoldDB" id="A0A1H5RX29"/>
<organism evidence="1 2">
    <name type="scientific">Xylanibacter ruminicola</name>
    <name type="common">Prevotella ruminicola</name>
    <dbReference type="NCBI Taxonomy" id="839"/>
    <lineage>
        <taxon>Bacteria</taxon>
        <taxon>Pseudomonadati</taxon>
        <taxon>Bacteroidota</taxon>
        <taxon>Bacteroidia</taxon>
        <taxon>Bacteroidales</taxon>
        <taxon>Prevotellaceae</taxon>
        <taxon>Xylanibacter</taxon>
    </lineage>
</organism>
<proteinExistence type="predicted"/>
<accession>A0A1H5RX29</accession>